<dbReference type="Gene3D" id="3.40.50.300">
    <property type="entry name" value="P-loop containing nucleotide triphosphate hydrolases"/>
    <property type="match status" value="1"/>
</dbReference>
<dbReference type="GO" id="GO:0043139">
    <property type="term" value="F:5'-3' DNA helicase activity"/>
    <property type="evidence" value="ECO:0007669"/>
    <property type="project" value="UniProtKB-EC"/>
</dbReference>
<keyword evidence="9" id="KW-0413">Isomerase</keyword>
<evidence type="ECO:0000256" key="8">
    <source>
        <dbReference type="ARBA" id="ARBA00023125"/>
    </source>
</evidence>
<keyword evidence="8" id="KW-0238">DNA-binding</keyword>
<evidence type="ECO:0000256" key="4">
    <source>
        <dbReference type="ARBA" id="ARBA00022741"/>
    </source>
</evidence>
<dbReference type="GO" id="GO:0003677">
    <property type="term" value="F:DNA binding"/>
    <property type="evidence" value="ECO:0007669"/>
    <property type="project" value="UniProtKB-KW"/>
</dbReference>
<keyword evidence="2" id="KW-0639">Primosome</keyword>
<keyword evidence="4" id="KW-0547">Nucleotide-binding</keyword>
<feature type="domain" description="SF4 helicase" evidence="12">
    <location>
        <begin position="166"/>
        <end position="432"/>
    </location>
</feature>
<dbReference type="PROSITE" id="PS51199">
    <property type="entry name" value="SF4_HELICASE"/>
    <property type="match status" value="1"/>
</dbReference>
<gene>
    <name evidence="13" type="ORF">UFOVP581_52</name>
</gene>
<dbReference type="InterPro" id="IPR016136">
    <property type="entry name" value="DNA_helicase_N/primase_C"/>
</dbReference>
<dbReference type="InterPro" id="IPR007694">
    <property type="entry name" value="DNA_helicase_DnaB-like_C"/>
</dbReference>
<dbReference type="GO" id="GO:0016787">
    <property type="term" value="F:hydrolase activity"/>
    <property type="evidence" value="ECO:0007669"/>
    <property type="project" value="UniProtKB-KW"/>
</dbReference>
<evidence type="ECO:0000256" key="1">
    <source>
        <dbReference type="ARBA" id="ARBA00008428"/>
    </source>
</evidence>
<protein>
    <recommendedName>
        <fullName evidence="10">DNA 5'-3' helicase</fullName>
        <ecNumber evidence="10">5.6.2.3</ecNumber>
    </recommendedName>
</protein>
<evidence type="ECO:0000256" key="2">
    <source>
        <dbReference type="ARBA" id="ARBA00022515"/>
    </source>
</evidence>
<dbReference type="InterPro" id="IPR003593">
    <property type="entry name" value="AAA+_ATPase"/>
</dbReference>
<dbReference type="Pfam" id="PF03796">
    <property type="entry name" value="DnaB_C"/>
    <property type="match status" value="1"/>
</dbReference>
<dbReference type="PANTHER" id="PTHR30153">
    <property type="entry name" value="REPLICATIVE DNA HELICASE DNAB"/>
    <property type="match status" value="1"/>
</dbReference>
<reference evidence="13" key="1">
    <citation type="submission" date="2020-04" db="EMBL/GenBank/DDBJ databases">
        <authorList>
            <person name="Chiriac C."/>
            <person name="Salcher M."/>
            <person name="Ghai R."/>
            <person name="Kavagutti S V."/>
        </authorList>
    </citation>
    <scope>NUCLEOTIDE SEQUENCE</scope>
</reference>
<evidence type="ECO:0000313" key="13">
    <source>
        <dbReference type="EMBL" id="CAB4169136.1"/>
    </source>
</evidence>
<evidence type="ECO:0000256" key="10">
    <source>
        <dbReference type="ARBA" id="ARBA00044969"/>
    </source>
</evidence>
<proteinExistence type="inferred from homology"/>
<dbReference type="EC" id="5.6.2.3" evidence="10"/>
<keyword evidence="7" id="KW-0067">ATP-binding</keyword>
<dbReference type="InterPro" id="IPR027417">
    <property type="entry name" value="P-loop_NTPase"/>
</dbReference>
<organism evidence="13">
    <name type="scientific">uncultured Caudovirales phage</name>
    <dbReference type="NCBI Taxonomy" id="2100421"/>
    <lineage>
        <taxon>Viruses</taxon>
        <taxon>Duplodnaviria</taxon>
        <taxon>Heunggongvirae</taxon>
        <taxon>Uroviricota</taxon>
        <taxon>Caudoviricetes</taxon>
        <taxon>Peduoviridae</taxon>
        <taxon>Maltschvirus</taxon>
        <taxon>Maltschvirus maltsch</taxon>
    </lineage>
</organism>
<name>A0A6J5PGW4_9CAUD</name>
<dbReference type="SUPFAM" id="SSF48024">
    <property type="entry name" value="N-terminal domain of DnaB helicase"/>
    <property type="match status" value="1"/>
</dbReference>
<evidence type="ECO:0000256" key="6">
    <source>
        <dbReference type="ARBA" id="ARBA00022806"/>
    </source>
</evidence>
<keyword evidence="3" id="KW-0235">DNA replication</keyword>
<keyword evidence="6 13" id="KW-0347">Helicase</keyword>
<comment type="catalytic activity">
    <reaction evidence="11">
        <text>ATP + H2O = ADP + phosphate + H(+)</text>
        <dbReference type="Rhea" id="RHEA:13065"/>
        <dbReference type="ChEBI" id="CHEBI:15377"/>
        <dbReference type="ChEBI" id="CHEBI:15378"/>
        <dbReference type="ChEBI" id="CHEBI:30616"/>
        <dbReference type="ChEBI" id="CHEBI:43474"/>
        <dbReference type="ChEBI" id="CHEBI:456216"/>
        <dbReference type="EC" id="5.6.2.3"/>
    </reaction>
</comment>
<dbReference type="InterPro" id="IPR007693">
    <property type="entry name" value="DNA_helicase_DnaB-like_N"/>
</dbReference>
<dbReference type="EMBL" id="LR796835">
    <property type="protein sequence ID" value="CAB4169136.1"/>
    <property type="molecule type" value="Genomic_DNA"/>
</dbReference>
<evidence type="ECO:0000259" key="12">
    <source>
        <dbReference type="PROSITE" id="PS51199"/>
    </source>
</evidence>
<dbReference type="PANTHER" id="PTHR30153:SF2">
    <property type="entry name" value="REPLICATIVE DNA HELICASE"/>
    <property type="match status" value="1"/>
</dbReference>
<dbReference type="GO" id="GO:0005524">
    <property type="term" value="F:ATP binding"/>
    <property type="evidence" value="ECO:0007669"/>
    <property type="project" value="UniProtKB-KW"/>
</dbReference>
<evidence type="ECO:0000256" key="3">
    <source>
        <dbReference type="ARBA" id="ARBA00022705"/>
    </source>
</evidence>
<comment type="similarity">
    <text evidence="1">Belongs to the helicase family. DnaB subfamily.</text>
</comment>
<dbReference type="SUPFAM" id="SSF52540">
    <property type="entry name" value="P-loop containing nucleoside triphosphate hydrolases"/>
    <property type="match status" value="1"/>
</dbReference>
<evidence type="ECO:0000256" key="5">
    <source>
        <dbReference type="ARBA" id="ARBA00022801"/>
    </source>
</evidence>
<evidence type="ECO:0000256" key="7">
    <source>
        <dbReference type="ARBA" id="ARBA00022840"/>
    </source>
</evidence>
<evidence type="ECO:0000256" key="9">
    <source>
        <dbReference type="ARBA" id="ARBA00023235"/>
    </source>
</evidence>
<dbReference type="GO" id="GO:0006269">
    <property type="term" value="P:DNA replication, synthesis of primer"/>
    <property type="evidence" value="ECO:0007669"/>
    <property type="project" value="UniProtKB-KW"/>
</dbReference>
<keyword evidence="5" id="KW-0378">Hydrolase</keyword>
<dbReference type="Gene3D" id="1.10.860.10">
    <property type="entry name" value="DNAb Helicase, Chain A"/>
    <property type="match status" value="1"/>
</dbReference>
<evidence type="ECO:0000256" key="11">
    <source>
        <dbReference type="ARBA" id="ARBA00048954"/>
    </source>
</evidence>
<sequence>MMYSTEAEQSVIGAVLTNGELFDDLADIVKPIDFSVTAYGDIWATFSELASKSIPIDALTLWQALESTQSEIEKTLIGTLLKNAHTSNAEEYAKIVASLSQSRSISRILTSSQDELGQNARDPNKVGGDITDKILAVISDKSSDFEATSKELGKTWLSQLKEKHQRGQEILGLKTGFNDIDKALCGLQDGHLILLAARPSMGKSTLAINIFNNILRNGKSALFCSMEMSEIECLNIMAAQTSGADYGFIQQAKLGEGSTLDGITTFSTLLANYKMTINYSGLQTISTIRSAIRRHRRRFGGIDAVFIDYLQLMKPVGKFQNTNDALGSIAQGLKNLAMELSIPVIALSQLNRELEKRGDKRPTMADLRGSGEIEQAANDILFLYADDVYDPKPENENKAELIIGKCRGGKRGYAIDLIKEFNKARFLSAYHE</sequence>
<accession>A0A6J5PGW4</accession>
<dbReference type="Pfam" id="PF00772">
    <property type="entry name" value="DnaB"/>
    <property type="match status" value="1"/>
</dbReference>
<dbReference type="SMART" id="SM00382">
    <property type="entry name" value="AAA"/>
    <property type="match status" value="1"/>
</dbReference>
<dbReference type="InterPro" id="IPR036185">
    <property type="entry name" value="DNA_heli_DnaB-like_N_sf"/>
</dbReference>